<evidence type="ECO:0000256" key="1">
    <source>
        <dbReference type="SAM" id="SignalP"/>
    </source>
</evidence>
<comment type="caution">
    <text evidence="2">The sequence shown here is derived from an EMBL/GenBank/DDBJ whole genome shotgun (WGS) entry which is preliminary data.</text>
</comment>
<dbReference type="EMBL" id="JASUXU010000032">
    <property type="protein sequence ID" value="KAK0319125.1"/>
    <property type="molecule type" value="Genomic_DNA"/>
</dbReference>
<dbReference type="AlphaFoldDB" id="A0AAN6J7D9"/>
<sequence>MKSFFTVLALPALFASTLAAPTAIPADAAIEKRQAAAAYAIVDSLYTNIQQYTGAINETAAGIGSNFTTAQNATAATSFITNIESITTAVDAATAEVKLLPVASVVRRQTEAALAGLVENLLLEVSGALNGIVGSLGLTSLLGSLNPLVSSLSALLLSLEPVVNNLLALVQQLVDGLLTGLSVGLSGLVL</sequence>
<proteinExistence type="predicted"/>
<gene>
    <name evidence="2" type="ORF">LTR82_009889</name>
</gene>
<organism evidence="2 3">
    <name type="scientific">Friedmanniomyces endolithicus</name>
    <dbReference type="NCBI Taxonomy" id="329885"/>
    <lineage>
        <taxon>Eukaryota</taxon>
        <taxon>Fungi</taxon>
        <taxon>Dikarya</taxon>
        <taxon>Ascomycota</taxon>
        <taxon>Pezizomycotina</taxon>
        <taxon>Dothideomycetes</taxon>
        <taxon>Dothideomycetidae</taxon>
        <taxon>Mycosphaerellales</taxon>
        <taxon>Teratosphaeriaceae</taxon>
        <taxon>Friedmanniomyces</taxon>
    </lineage>
</organism>
<feature type="signal peptide" evidence="1">
    <location>
        <begin position="1"/>
        <end position="19"/>
    </location>
</feature>
<evidence type="ECO:0000313" key="2">
    <source>
        <dbReference type="EMBL" id="KAK0319125.1"/>
    </source>
</evidence>
<keyword evidence="1" id="KW-0732">Signal</keyword>
<evidence type="ECO:0000313" key="3">
    <source>
        <dbReference type="Proteomes" id="UP001168146"/>
    </source>
</evidence>
<reference evidence="2" key="1">
    <citation type="submission" date="2021-12" db="EMBL/GenBank/DDBJ databases">
        <title>Black yeast isolated from Biological Soil Crust.</title>
        <authorList>
            <person name="Kurbessoian T."/>
        </authorList>
    </citation>
    <scope>NUCLEOTIDE SEQUENCE</scope>
    <source>
        <strain evidence="2">CCFEE 5208</strain>
    </source>
</reference>
<accession>A0AAN6J7D9</accession>
<dbReference type="Proteomes" id="UP001168146">
    <property type="component" value="Unassembled WGS sequence"/>
</dbReference>
<name>A0AAN6J7D9_9PEZI</name>
<protein>
    <submittedName>
        <fullName evidence="2">Uncharacterized protein</fullName>
    </submittedName>
</protein>
<feature type="chain" id="PRO_5042820930" evidence="1">
    <location>
        <begin position="20"/>
        <end position="190"/>
    </location>
</feature>